<reference evidence="2 3" key="1">
    <citation type="journal article" date="2013" name="Int. J. Syst. Evol. Microbiol.">
        <title>Ilumatobacter nonamiense sp. nov. and Ilumatobacter coccineum sp. nov., isolated from seashore sand.</title>
        <authorList>
            <person name="Matsumoto A."/>
            <person name="Kasai H."/>
            <person name="Matsuo Y."/>
            <person name="Shizuri Y."/>
            <person name="Ichikawa N."/>
            <person name="Fujita N."/>
            <person name="Omura S."/>
            <person name="Takahashi Y."/>
        </authorList>
    </citation>
    <scope>NUCLEOTIDE SEQUENCE [LARGE SCALE GENOMIC DNA]</scope>
    <source>
        <strain evidence="3">NBRC 103263 / KCTC 29153 / YM16-304</strain>
    </source>
</reference>
<sequence>MIADWGADERRLTNDISVLVGANKGGYPSGNSLLIRGAGETVLIDPSIDVVARGGAPVPIDAVINSHSHEDHVAGNGFFADARVHVHHDDLPGVTSMDGLMAVYGLDGEARRVFEQQVYDEFHYTPRPDAQGFGDGHVFDLGGGTTVEAVHLPGHTRGHSGFRMNGVFFLSDIDLTGFGPYYGDVWSDLEQFEESLVRVREEEAEFYVTFHHKGVIEGRETFLQMLDGFHAVIGRRHAAMLDFLSEPRSIAEMAEHRFIYRPHVEMPFLVSVETRSAEMHVARMLHRGEAQEVAPARYQAT</sequence>
<dbReference type="InterPro" id="IPR050855">
    <property type="entry name" value="NDM-1-like"/>
</dbReference>
<dbReference type="PANTHER" id="PTHR42951">
    <property type="entry name" value="METALLO-BETA-LACTAMASE DOMAIN-CONTAINING"/>
    <property type="match status" value="1"/>
</dbReference>
<keyword evidence="3" id="KW-1185">Reference proteome</keyword>
<dbReference type="EMBL" id="AP012057">
    <property type="protein sequence ID" value="BAN01518.1"/>
    <property type="molecule type" value="Genomic_DNA"/>
</dbReference>
<dbReference type="SUPFAM" id="SSF56281">
    <property type="entry name" value="Metallo-hydrolase/oxidoreductase"/>
    <property type="match status" value="1"/>
</dbReference>
<dbReference type="RefSeq" id="WP_015440765.1">
    <property type="nucleotide sequence ID" value="NC_020520.1"/>
</dbReference>
<organism evidence="2 3">
    <name type="scientific">Ilumatobacter coccineus (strain NBRC 103263 / KCTC 29153 / YM16-304)</name>
    <dbReference type="NCBI Taxonomy" id="1313172"/>
    <lineage>
        <taxon>Bacteria</taxon>
        <taxon>Bacillati</taxon>
        <taxon>Actinomycetota</taxon>
        <taxon>Acidimicrobiia</taxon>
        <taxon>Acidimicrobiales</taxon>
        <taxon>Ilumatobacteraceae</taxon>
        <taxon>Ilumatobacter</taxon>
    </lineage>
</organism>
<protein>
    <recommendedName>
        <fullName evidence="1">Metallo-beta-lactamase domain-containing protein</fullName>
    </recommendedName>
</protein>
<evidence type="ECO:0000313" key="3">
    <source>
        <dbReference type="Proteomes" id="UP000011863"/>
    </source>
</evidence>
<dbReference type="KEGG" id="aym:YM304_12040"/>
<dbReference type="CDD" id="cd06262">
    <property type="entry name" value="metallo-hydrolase-like_MBL-fold"/>
    <property type="match status" value="1"/>
</dbReference>
<dbReference type="PANTHER" id="PTHR42951:SF4">
    <property type="entry name" value="ACYL-COENZYME A THIOESTERASE MBLAC2"/>
    <property type="match status" value="1"/>
</dbReference>
<dbReference type="Proteomes" id="UP000011863">
    <property type="component" value="Chromosome"/>
</dbReference>
<feature type="domain" description="Metallo-beta-lactamase" evidence="1">
    <location>
        <begin position="29"/>
        <end position="211"/>
    </location>
</feature>
<dbReference type="SMART" id="SM00849">
    <property type="entry name" value="Lactamase_B"/>
    <property type="match status" value="1"/>
</dbReference>
<proteinExistence type="predicted"/>
<accession>A0A6C7EA67</accession>
<evidence type="ECO:0000313" key="2">
    <source>
        <dbReference type="EMBL" id="BAN01518.1"/>
    </source>
</evidence>
<gene>
    <name evidence="2" type="ORF">YM304_12040</name>
</gene>
<dbReference type="InterPro" id="IPR001279">
    <property type="entry name" value="Metallo-B-lactamas"/>
</dbReference>
<evidence type="ECO:0000259" key="1">
    <source>
        <dbReference type="SMART" id="SM00849"/>
    </source>
</evidence>
<dbReference type="InterPro" id="IPR036866">
    <property type="entry name" value="RibonucZ/Hydroxyglut_hydro"/>
</dbReference>
<dbReference type="Gene3D" id="3.60.15.10">
    <property type="entry name" value="Ribonuclease Z/Hydroxyacylglutathione hydrolase-like"/>
    <property type="match status" value="1"/>
</dbReference>
<dbReference type="AlphaFoldDB" id="A0A6C7EA67"/>
<name>A0A6C7EA67_ILUCY</name>
<dbReference type="Pfam" id="PF00753">
    <property type="entry name" value="Lactamase_B"/>
    <property type="match status" value="1"/>
</dbReference>